<comment type="caution">
    <text evidence="4">The sequence shown here is derived from an EMBL/GenBank/DDBJ whole genome shotgun (WGS) entry which is preliminary data.</text>
</comment>
<dbReference type="STRING" id="1109443.G4TL65"/>
<gene>
    <name evidence="4" type="ORF">PIIN_05994</name>
</gene>
<name>G4TL65_SERID</name>
<dbReference type="OMA" id="NQANSTM"/>
<reference evidence="4 5" key="1">
    <citation type="journal article" date="2011" name="PLoS Pathog.">
        <title>Endophytic Life Strategies Decoded by Genome and Transcriptome Analyses of the Mutualistic Root Symbiont Piriformospora indica.</title>
        <authorList>
            <person name="Zuccaro A."/>
            <person name="Lahrmann U."/>
            <person name="Guldener U."/>
            <person name="Langen G."/>
            <person name="Pfiffi S."/>
            <person name="Biedenkopf D."/>
            <person name="Wong P."/>
            <person name="Samans B."/>
            <person name="Grimm C."/>
            <person name="Basiewicz M."/>
            <person name="Murat C."/>
            <person name="Martin F."/>
            <person name="Kogel K.H."/>
        </authorList>
    </citation>
    <scope>NUCLEOTIDE SEQUENCE [LARGE SCALE GENOMIC DNA]</scope>
    <source>
        <strain evidence="4 5">DSM 11827</strain>
    </source>
</reference>
<dbReference type="SUPFAM" id="SSF49599">
    <property type="entry name" value="TRAF domain-like"/>
    <property type="match status" value="1"/>
</dbReference>
<dbReference type="SUPFAM" id="SSF54695">
    <property type="entry name" value="POZ domain"/>
    <property type="match status" value="1"/>
</dbReference>
<dbReference type="HOGENOM" id="CLU_017785_0_0_1"/>
<organism evidence="4 5">
    <name type="scientific">Serendipita indica (strain DSM 11827)</name>
    <name type="common">Root endophyte fungus</name>
    <name type="synonym">Piriformospora indica</name>
    <dbReference type="NCBI Taxonomy" id="1109443"/>
    <lineage>
        <taxon>Eukaryota</taxon>
        <taxon>Fungi</taxon>
        <taxon>Dikarya</taxon>
        <taxon>Basidiomycota</taxon>
        <taxon>Agaricomycotina</taxon>
        <taxon>Agaricomycetes</taxon>
        <taxon>Sebacinales</taxon>
        <taxon>Serendipitaceae</taxon>
        <taxon>Serendipita</taxon>
    </lineage>
</organism>
<dbReference type="GO" id="GO:0030163">
    <property type="term" value="P:protein catabolic process"/>
    <property type="evidence" value="ECO:0007669"/>
    <property type="project" value="UniProtKB-ARBA"/>
</dbReference>
<feature type="domain" description="MATH" evidence="3">
    <location>
        <begin position="5"/>
        <end position="143"/>
    </location>
</feature>
<sequence>MSKSSLTYEWQINGVAALYEATKAPGVPTQPLCSRAFGGGKWRLFLHGNNGRPGFDGYIGPTAEEKRSDVMGKWSRAGKYSFTIELQTIDGEQTLITVSTREDVTFTNEKRQWGYPDFGLREEVFENCLGVTMHDAFVLSCTIHTMPTTPQTSLAPSPTMTTITLPETNPQGYSSLPSTLVDVLRSMVDDPSISDVQFVFPRSKESRYSTGGMKNGKNSKYHHAGGVEDDIQSEEGGLANSEYGSMPNVRIISARKDILALRSEYFSKLFASNLANGGTLPSSPANRNYHANPYYRYGAEEDDMYNETDGDAGPGVDPDIPGTNLNTIPSENQSPLYESPHHPRKTVILVNDIPYSTYRALIYFLYTDNIVFAPLASQFMAQQLEGKNGGVMNGPATRLEWLRIWKKENRGYALPCSAKSMYAVASRFKLASLKRIAYEFIRKNLNPSNLAFEYFDSFTAAHDDLRNLALQGMVTHWEEVQRSPAMIEVWNRLTTGDMPFAKDLLPLLVRELSRPRN</sequence>
<dbReference type="PROSITE" id="PS50097">
    <property type="entry name" value="BTB"/>
    <property type="match status" value="1"/>
</dbReference>
<dbReference type="OrthoDB" id="6359816at2759"/>
<dbReference type="InterPro" id="IPR000210">
    <property type="entry name" value="BTB/POZ_dom"/>
</dbReference>
<dbReference type="Gene3D" id="3.30.710.10">
    <property type="entry name" value="Potassium Channel Kv1.1, Chain A"/>
    <property type="match status" value="1"/>
</dbReference>
<dbReference type="InterPro" id="IPR011333">
    <property type="entry name" value="SKP1/BTB/POZ_sf"/>
</dbReference>
<dbReference type="AlphaFoldDB" id="G4TL65"/>
<dbReference type="InParanoid" id="G4TL65"/>
<evidence type="ECO:0000256" key="1">
    <source>
        <dbReference type="SAM" id="MobiDB-lite"/>
    </source>
</evidence>
<evidence type="ECO:0008006" key="6">
    <source>
        <dbReference type="Google" id="ProtNLM"/>
    </source>
</evidence>
<dbReference type="eggNOG" id="ENOG502QS84">
    <property type="taxonomic scope" value="Eukaryota"/>
</dbReference>
<dbReference type="InterPro" id="IPR008974">
    <property type="entry name" value="TRAF-like"/>
</dbReference>
<feature type="domain" description="BTB" evidence="2">
    <location>
        <begin position="250"/>
        <end position="374"/>
    </location>
</feature>
<feature type="region of interest" description="Disordered" evidence="1">
    <location>
        <begin position="306"/>
        <end position="340"/>
    </location>
</feature>
<keyword evidence="5" id="KW-1185">Reference proteome</keyword>
<dbReference type="PANTHER" id="PTHR24413">
    <property type="entry name" value="SPECKLE-TYPE POZ PROTEIN"/>
    <property type="match status" value="1"/>
</dbReference>
<dbReference type="PROSITE" id="PS50144">
    <property type="entry name" value="MATH"/>
    <property type="match status" value="1"/>
</dbReference>
<evidence type="ECO:0000259" key="3">
    <source>
        <dbReference type="PROSITE" id="PS50144"/>
    </source>
</evidence>
<evidence type="ECO:0000259" key="2">
    <source>
        <dbReference type="PROSITE" id="PS50097"/>
    </source>
</evidence>
<accession>G4TL65</accession>
<dbReference type="EMBL" id="CAFZ01000146">
    <property type="protein sequence ID" value="CCA72058.1"/>
    <property type="molecule type" value="Genomic_DNA"/>
</dbReference>
<feature type="compositionally biased region" description="Polar residues" evidence="1">
    <location>
        <begin position="323"/>
        <end position="336"/>
    </location>
</feature>
<evidence type="ECO:0000313" key="5">
    <source>
        <dbReference type="Proteomes" id="UP000007148"/>
    </source>
</evidence>
<proteinExistence type="predicted"/>
<dbReference type="InterPro" id="IPR002083">
    <property type="entry name" value="MATH/TRAF_dom"/>
</dbReference>
<dbReference type="Gene3D" id="2.60.210.10">
    <property type="entry name" value="Apoptosis, Tumor Necrosis Factor Receptor Associated Protein 2, Chain A"/>
    <property type="match status" value="1"/>
</dbReference>
<dbReference type="Proteomes" id="UP000007148">
    <property type="component" value="Unassembled WGS sequence"/>
</dbReference>
<protein>
    <recommendedName>
        <fullName evidence="6">BTB domain-containing protein</fullName>
    </recommendedName>
</protein>
<evidence type="ECO:0000313" key="4">
    <source>
        <dbReference type="EMBL" id="CCA72058.1"/>
    </source>
</evidence>